<dbReference type="InterPro" id="IPR020635">
    <property type="entry name" value="Tyr_kinase_cat_dom"/>
</dbReference>
<comment type="catalytic activity">
    <reaction evidence="10">
        <text>L-tyrosyl-[protein] + ATP = O-phospho-L-tyrosyl-[protein] + ADP + H(+)</text>
        <dbReference type="Rhea" id="RHEA:10596"/>
        <dbReference type="Rhea" id="RHEA-COMP:10136"/>
        <dbReference type="Rhea" id="RHEA-COMP:20101"/>
        <dbReference type="ChEBI" id="CHEBI:15378"/>
        <dbReference type="ChEBI" id="CHEBI:30616"/>
        <dbReference type="ChEBI" id="CHEBI:46858"/>
        <dbReference type="ChEBI" id="CHEBI:61978"/>
        <dbReference type="ChEBI" id="CHEBI:456216"/>
        <dbReference type="EC" id="2.7.10.1"/>
    </reaction>
</comment>
<evidence type="ECO:0000256" key="9">
    <source>
        <dbReference type="ARBA" id="ARBA00023137"/>
    </source>
</evidence>
<dbReference type="InterPro" id="IPR016251">
    <property type="entry name" value="Tyr_kinase_non-rcpt_Jak/Tyk2"/>
</dbReference>
<keyword evidence="7" id="KW-0727">SH2 domain</keyword>
<dbReference type="InterPro" id="IPR001245">
    <property type="entry name" value="Ser-Thr/Tyr_kinase_cat_dom"/>
</dbReference>
<dbReference type="InterPro" id="IPR000719">
    <property type="entry name" value="Prot_kinase_dom"/>
</dbReference>
<keyword evidence="2" id="KW-0597">Phosphoprotein</keyword>
<protein>
    <submittedName>
        <fullName evidence="14">Hopscotch</fullName>
    </submittedName>
</protein>
<dbReference type="GO" id="GO:0050793">
    <property type="term" value="P:regulation of developmental process"/>
    <property type="evidence" value="ECO:0007669"/>
    <property type="project" value="UniProtKB-ARBA"/>
</dbReference>
<dbReference type="PRINTS" id="PR01823">
    <property type="entry name" value="JANUSKINASE"/>
</dbReference>
<dbReference type="InterPro" id="IPR051286">
    <property type="entry name" value="JAK"/>
</dbReference>
<dbReference type="AlphaFoldDB" id="A0A3R5SQ52"/>
<dbReference type="GO" id="GO:0009887">
    <property type="term" value="P:animal organ morphogenesis"/>
    <property type="evidence" value="ECO:0007669"/>
    <property type="project" value="UniProtKB-ARBA"/>
</dbReference>
<feature type="domain" description="Protein kinase" evidence="12">
    <location>
        <begin position="844"/>
        <end position="1115"/>
    </location>
</feature>
<feature type="binding site" evidence="11">
    <location>
        <position position="879"/>
    </location>
    <ligand>
        <name>ATP</name>
        <dbReference type="ChEBI" id="CHEBI:30616"/>
    </ligand>
</feature>
<evidence type="ECO:0000256" key="1">
    <source>
        <dbReference type="ARBA" id="ARBA00004308"/>
    </source>
</evidence>
<dbReference type="PROSITE" id="PS00109">
    <property type="entry name" value="PROTEIN_KINASE_TYR"/>
    <property type="match status" value="1"/>
</dbReference>
<keyword evidence="3" id="KW-0808">Transferase</keyword>
<name>A0A3R5SQ52_BEMTA</name>
<keyword evidence="6 11" id="KW-0067">ATP-binding</keyword>
<dbReference type="Gene3D" id="3.30.505.10">
    <property type="entry name" value="SH2 domain"/>
    <property type="match status" value="1"/>
</dbReference>
<keyword evidence="5" id="KW-0418">Kinase</keyword>
<dbReference type="GO" id="GO:0004715">
    <property type="term" value="F:non-membrane spanning protein tyrosine kinase activity"/>
    <property type="evidence" value="ECO:0007669"/>
    <property type="project" value="InterPro"/>
</dbReference>
<evidence type="ECO:0000256" key="7">
    <source>
        <dbReference type="ARBA" id="ARBA00022999"/>
    </source>
</evidence>
<dbReference type="CDD" id="cd00192">
    <property type="entry name" value="PTKc"/>
    <property type="match status" value="1"/>
</dbReference>
<evidence type="ECO:0000259" key="13">
    <source>
        <dbReference type="PROSITE" id="PS50057"/>
    </source>
</evidence>
<dbReference type="InterPro" id="IPR036860">
    <property type="entry name" value="SH2_dom_sf"/>
</dbReference>
<dbReference type="Gene3D" id="1.10.510.10">
    <property type="entry name" value="Transferase(Phosphotransferase) domain 1"/>
    <property type="match status" value="2"/>
</dbReference>
<feature type="domain" description="Protein kinase" evidence="12">
    <location>
        <begin position="472"/>
        <end position="727"/>
    </location>
</feature>
<dbReference type="PANTHER" id="PTHR45807">
    <property type="entry name" value="TYROSINE-PROTEIN KINASE HOPSCOTCH"/>
    <property type="match status" value="1"/>
</dbReference>
<keyword evidence="9" id="KW-0829">Tyrosine-protein kinase</keyword>
<evidence type="ECO:0000256" key="6">
    <source>
        <dbReference type="ARBA" id="ARBA00022840"/>
    </source>
</evidence>
<dbReference type="PROSITE" id="PS50057">
    <property type="entry name" value="FERM_3"/>
    <property type="match status" value="1"/>
</dbReference>
<comment type="subcellular location">
    <subcellularLocation>
        <location evidence="1">Endomembrane system</location>
    </subcellularLocation>
</comment>
<evidence type="ECO:0000256" key="11">
    <source>
        <dbReference type="PROSITE-ProRule" id="PRU10141"/>
    </source>
</evidence>
<keyword evidence="8" id="KW-0472">Membrane</keyword>
<dbReference type="GO" id="GO:0030182">
    <property type="term" value="P:neuron differentiation"/>
    <property type="evidence" value="ECO:0007669"/>
    <property type="project" value="UniProtKB-ARBA"/>
</dbReference>
<dbReference type="SUPFAM" id="SSF55550">
    <property type="entry name" value="SH2 domain"/>
    <property type="match status" value="1"/>
</dbReference>
<evidence type="ECO:0000259" key="12">
    <source>
        <dbReference type="PROSITE" id="PS50011"/>
    </source>
</evidence>
<dbReference type="GO" id="GO:0051130">
    <property type="term" value="P:positive regulation of cellular component organization"/>
    <property type="evidence" value="ECO:0007669"/>
    <property type="project" value="UniProtKB-ARBA"/>
</dbReference>
<feature type="domain" description="FERM" evidence="13">
    <location>
        <begin position="6"/>
        <end position="306"/>
    </location>
</feature>
<dbReference type="PROSITE" id="PS50011">
    <property type="entry name" value="PROTEIN_KINASE_DOM"/>
    <property type="match status" value="2"/>
</dbReference>
<accession>A0A3R5SQ52</accession>
<evidence type="ECO:0000256" key="2">
    <source>
        <dbReference type="ARBA" id="ARBA00022553"/>
    </source>
</evidence>
<evidence type="ECO:0000256" key="3">
    <source>
        <dbReference type="ARBA" id="ARBA00022679"/>
    </source>
</evidence>
<dbReference type="InterPro" id="IPR019749">
    <property type="entry name" value="Band_41_domain"/>
</dbReference>
<reference evidence="14" key="1">
    <citation type="submission" date="2017-12" db="EMBL/GenBank/DDBJ databases">
        <title>Genome-wide dissection of sex determination genes in a highly invasive whitefly, Bemisia tabaci Q.</title>
        <authorList>
            <person name="Liu Y."/>
        </authorList>
    </citation>
    <scope>NUCLEOTIDE SEQUENCE</scope>
</reference>
<dbReference type="GO" id="GO:0048468">
    <property type="term" value="P:cell development"/>
    <property type="evidence" value="ECO:0007669"/>
    <property type="project" value="UniProtKB-ARBA"/>
</dbReference>
<dbReference type="SMART" id="SM00295">
    <property type="entry name" value="B41"/>
    <property type="match status" value="1"/>
</dbReference>
<dbReference type="GO" id="GO:0005126">
    <property type="term" value="F:cytokine receptor binding"/>
    <property type="evidence" value="ECO:0007669"/>
    <property type="project" value="TreeGrafter"/>
</dbReference>
<dbReference type="Pfam" id="PF07714">
    <property type="entry name" value="PK_Tyr_Ser-Thr"/>
    <property type="match status" value="2"/>
</dbReference>
<dbReference type="GO" id="GO:0004714">
    <property type="term" value="F:transmembrane receptor protein tyrosine kinase activity"/>
    <property type="evidence" value="ECO:0007669"/>
    <property type="project" value="UniProtKB-EC"/>
</dbReference>
<dbReference type="PROSITE" id="PS00107">
    <property type="entry name" value="PROTEIN_KINASE_ATP"/>
    <property type="match status" value="1"/>
</dbReference>
<dbReference type="InterPro" id="IPR000299">
    <property type="entry name" value="FERM_domain"/>
</dbReference>
<sequence length="1145" mass="131390">MENLTSCVNVFLYTENNFTKVFYENDSTAEDIIINLCRKLKIGPVYRHLFGLRFSKTSTWISSCHKFIDGKPNCDFELRIRFKVPSWRRLPSADFNAFNYYYCQVKFDVINSKVPDITYERHKRELSGLGVTDMYRDIIENGISRKDVESNYKKYISKEVLRNHFIFVKKPIHRSLTKLLETETKHDVEFIKFAYLEQFDELAPNYLAEEYVAQTDDGGTTKNVTIIVYPFSREHPGIRMCFEGKKEWQHLCLIDELCYISMRTDRTVEISRKNGVPTYFKFRSLLDVTSFVSLLDGYYRLMVKWTFNLCKDTITPSLQELHALKCHGPIRQVFKHGNGEFSYAKLEEKRNNKAGCYILRQSDTSYDTYYVDVCLPNSRKPSTYKIETLSSHEYTWAVDNNVYASLQELVASNRASSSPVPLIECVPPSEYDQSNLLLCRMDDKSADGGGDIWSGVAVRSPLCIDIRNLQVFQGRWKESRDKITAVLRGNWCVGKNKKEIVLKRLKAEHSEKLAEFLGLANKWVFLDSSCIVKCYGVTLSNPAALVLEHLPLGPLDEYLQDCANRSTIKEVDLVEAATYLATALWHLEEKGIVHGKIRCHKLLVASHTSQSFVIRLSDPGFPVPYNTHDLHWLPPECYQLVESARISKFADMWAFATTLWEIFSFGESPPPSTDSSSLKKFYMSGKRLSIPKNCPQCIYQLMLECWNFDPHYRREPQEALRDIHQLLYQVFNSRKTHSYATVFPKNIPVSNSSGGTYNDETNCSIMSEQTANTFLSYSELDDTDSSRDVSSAGWGESTWLLNYQQGQKANQLDFLSDSFFLNPSSNELGFGMQSIFELDGEYNVVLQGRIGQGFYGEVYKGLLEHVVKEVEPKIVAVKKLKPSAVPSILQDFDREIAIMKTLKHPNIVSIEGVIQEPEYCLIMEYVPYGSLQCYLKIHGDVLRNECESLFLKYALDISSGMEYLSSRKIVHRDLAARNILVVNQRTVKISDFGLAQFTGSSDYYILKTNRDLPIKWYAPESLSAGRFSQRSDVWSFGVTLFEIFSFGDDPRITEAELPQEELLEQQQVLLKNGTRLPCPECCPQEVYVDIISPCWRYESKDRPTFSDLVCSIEKICSQGIPTGNNLFNMFSKKNQSEGSKSQCRN</sequence>
<dbReference type="GO" id="GO:0007259">
    <property type="term" value="P:cell surface receptor signaling pathway via JAK-STAT"/>
    <property type="evidence" value="ECO:0007669"/>
    <property type="project" value="TreeGrafter"/>
</dbReference>
<dbReference type="GO" id="GO:0016020">
    <property type="term" value="C:membrane"/>
    <property type="evidence" value="ECO:0007669"/>
    <property type="project" value="InterPro"/>
</dbReference>
<evidence type="ECO:0000256" key="4">
    <source>
        <dbReference type="ARBA" id="ARBA00022741"/>
    </source>
</evidence>
<dbReference type="GO" id="GO:0071944">
    <property type="term" value="C:cell periphery"/>
    <property type="evidence" value="ECO:0007669"/>
    <property type="project" value="UniProtKB-ARBA"/>
</dbReference>
<dbReference type="InterPro" id="IPR011009">
    <property type="entry name" value="Kinase-like_dom_sf"/>
</dbReference>
<dbReference type="GO" id="GO:0012505">
    <property type="term" value="C:endomembrane system"/>
    <property type="evidence" value="ECO:0007669"/>
    <property type="project" value="UniProtKB-SubCell"/>
</dbReference>
<evidence type="ECO:0000256" key="5">
    <source>
        <dbReference type="ARBA" id="ARBA00022777"/>
    </source>
</evidence>
<dbReference type="PRINTS" id="PR00109">
    <property type="entry name" value="TYRKINASE"/>
</dbReference>
<dbReference type="GO" id="GO:0005524">
    <property type="term" value="F:ATP binding"/>
    <property type="evidence" value="ECO:0007669"/>
    <property type="project" value="UniProtKB-UniRule"/>
</dbReference>
<evidence type="ECO:0000256" key="10">
    <source>
        <dbReference type="ARBA" id="ARBA00051243"/>
    </source>
</evidence>
<proteinExistence type="evidence at transcript level"/>
<dbReference type="GO" id="GO:0005829">
    <property type="term" value="C:cytosol"/>
    <property type="evidence" value="ECO:0007669"/>
    <property type="project" value="TreeGrafter"/>
</dbReference>
<dbReference type="InterPro" id="IPR041155">
    <property type="entry name" value="FERM_F1"/>
</dbReference>
<evidence type="ECO:0000313" key="14">
    <source>
        <dbReference type="EMBL" id="QAB02861.1"/>
    </source>
</evidence>
<dbReference type="SUPFAM" id="SSF56112">
    <property type="entry name" value="Protein kinase-like (PK-like)"/>
    <property type="match status" value="2"/>
</dbReference>
<dbReference type="EMBL" id="MG708321">
    <property type="protein sequence ID" value="QAB02861.1"/>
    <property type="molecule type" value="mRNA"/>
</dbReference>
<dbReference type="InterPro" id="IPR017441">
    <property type="entry name" value="Protein_kinase_ATP_BS"/>
</dbReference>
<organism evidence="14">
    <name type="scientific">Bemisia tabaci</name>
    <name type="common">Sweetpotato whitefly</name>
    <name type="synonym">Aleurodes tabaci</name>
    <dbReference type="NCBI Taxonomy" id="7038"/>
    <lineage>
        <taxon>Eukaryota</taxon>
        <taxon>Metazoa</taxon>
        <taxon>Ecdysozoa</taxon>
        <taxon>Arthropoda</taxon>
        <taxon>Hexapoda</taxon>
        <taxon>Insecta</taxon>
        <taxon>Pterygota</taxon>
        <taxon>Neoptera</taxon>
        <taxon>Paraneoptera</taxon>
        <taxon>Hemiptera</taxon>
        <taxon>Sternorrhyncha</taxon>
        <taxon>Aleyrodoidea</taxon>
        <taxon>Aleyrodidae</taxon>
        <taxon>Aleyrodinae</taxon>
        <taxon>Bemisia</taxon>
    </lineage>
</organism>
<dbReference type="Pfam" id="PF18379">
    <property type="entry name" value="FERM_F1"/>
    <property type="match status" value="1"/>
</dbReference>
<dbReference type="GO" id="GO:0035556">
    <property type="term" value="P:intracellular signal transduction"/>
    <property type="evidence" value="ECO:0007669"/>
    <property type="project" value="InterPro"/>
</dbReference>
<dbReference type="SMART" id="SM00219">
    <property type="entry name" value="TyrKc"/>
    <property type="match status" value="2"/>
</dbReference>
<dbReference type="FunFam" id="1.10.510.10:FF:001512">
    <property type="entry name" value="Receptor tyrosine-protein kinase erbB-2"/>
    <property type="match status" value="1"/>
</dbReference>
<dbReference type="GO" id="GO:0019221">
    <property type="term" value="P:cytokine-mediated signaling pathway"/>
    <property type="evidence" value="ECO:0007669"/>
    <property type="project" value="TreeGrafter"/>
</dbReference>
<evidence type="ECO:0000256" key="8">
    <source>
        <dbReference type="ARBA" id="ARBA00023136"/>
    </source>
</evidence>
<dbReference type="PANTHER" id="PTHR45807:SF7">
    <property type="entry name" value="TYROSINE-PROTEIN KINASE HOPSCOTCH"/>
    <property type="match status" value="1"/>
</dbReference>
<dbReference type="InterPro" id="IPR008266">
    <property type="entry name" value="Tyr_kinase_AS"/>
</dbReference>
<keyword evidence="4 11" id="KW-0547">Nucleotide-binding</keyword>